<evidence type="ECO:0000313" key="1">
    <source>
        <dbReference type="EMBL" id="MFC0603441.1"/>
    </source>
</evidence>
<dbReference type="RefSeq" id="WP_386059268.1">
    <property type="nucleotide sequence ID" value="NZ_JBHLTQ010000001.1"/>
</dbReference>
<name>A0ABV6Q5E0_9FLAO</name>
<gene>
    <name evidence="1" type="ORF">ACFFGA_02665</name>
</gene>
<proteinExistence type="predicted"/>
<keyword evidence="2" id="KW-1185">Reference proteome</keyword>
<accession>A0ABV6Q5E0</accession>
<reference evidence="1 2" key="1">
    <citation type="submission" date="2024-09" db="EMBL/GenBank/DDBJ databases">
        <authorList>
            <person name="Sun Q."/>
            <person name="Mori K."/>
        </authorList>
    </citation>
    <scope>NUCLEOTIDE SEQUENCE [LARGE SCALE GENOMIC DNA]</scope>
    <source>
        <strain evidence="1 2">NCAIM B.02481</strain>
    </source>
</reference>
<dbReference type="EMBL" id="JBHLTQ010000001">
    <property type="protein sequence ID" value="MFC0603441.1"/>
    <property type="molecule type" value="Genomic_DNA"/>
</dbReference>
<protein>
    <submittedName>
        <fullName evidence="1">Uncharacterized protein</fullName>
    </submittedName>
</protein>
<dbReference type="Proteomes" id="UP001589832">
    <property type="component" value="Unassembled WGS sequence"/>
</dbReference>
<evidence type="ECO:0000313" key="2">
    <source>
        <dbReference type="Proteomes" id="UP001589832"/>
    </source>
</evidence>
<sequence>MQKTQKILAEISAITREIEEQYPELQKYLSETRSTLPSGSNANADINEEDLKNYLNQLKEMLEKYKKEH</sequence>
<organism evidence="1 2">
    <name type="scientific">Winogradskyella pulchriflava</name>
    <dbReference type="NCBI Taxonomy" id="1110688"/>
    <lineage>
        <taxon>Bacteria</taxon>
        <taxon>Pseudomonadati</taxon>
        <taxon>Bacteroidota</taxon>
        <taxon>Flavobacteriia</taxon>
        <taxon>Flavobacteriales</taxon>
        <taxon>Flavobacteriaceae</taxon>
        <taxon>Winogradskyella</taxon>
    </lineage>
</organism>
<comment type="caution">
    <text evidence="1">The sequence shown here is derived from an EMBL/GenBank/DDBJ whole genome shotgun (WGS) entry which is preliminary data.</text>
</comment>